<feature type="repeat" description="ANK" evidence="3">
    <location>
        <begin position="170"/>
        <end position="202"/>
    </location>
</feature>
<dbReference type="OrthoDB" id="426293at2759"/>
<keyword evidence="5" id="KW-1185">Reference proteome</keyword>
<evidence type="ECO:0000313" key="4">
    <source>
        <dbReference type="EMBL" id="KAI1868913.1"/>
    </source>
</evidence>
<dbReference type="SUPFAM" id="SSF48403">
    <property type="entry name" value="Ankyrin repeat"/>
    <property type="match status" value="1"/>
</dbReference>
<dbReference type="EMBL" id="JAFIMR010000016">
    <property type="protein sequence ID" value="KAI1868913.1"/>
    <property type="molecule type" value="Genomic_DNA"/>
</dbReference>
<name>A0A9Q0AP65_9PEZI</name>
<reference evidence="4" key="1">
    <citation type="submission" date="2021-03" db="EMBL/GenBank/DDBJ databases">
        <title>Revisited historic fungal species revealed as producer of novel bioactive compounds through whole genome sequencing and comparative genomics.</title>
        <authorList>
            <person name="Vignolle G.A."/>
            <person name="Hochenegger N."/>
            <person name="Mach R.L."/>
            <person name="Mach-Aigner A.R."/>
            <person name="Javad Rahimi M."/>
            <person name="Salim K.A."/>
            <person name="Chan C.M."/>
            <person name="Lim L.B.L."/>
            <person name="Cai F."/>
            <person name="Druzhinina I.S."/>
            <person name="U'Ren J.M."/>
            <person name="Derntl C."/>
        </authorList>
    </citation>
    <scope>NUCLEOTIDE SEQUENCE</scope>
    <source>
        <strain evidence="4">TUCIM 5799</strain>
    </source>
</reference>
<protein>
    <submittedName>
        <fullName evidence="4">Uncharacterized protein</fullName>
    </submittedName>
</protein>
<gene>
    <name evidence="4" type="ORF">JX265_006892</name>
</gene>
<accession>A0A9Q0AP65</accession>
<feature type="repeat" description="ANK" evidence="3">
    <location>
        <begin position="215"/>
        <end position="247"/>
    </location>
</feature>
<dbReference type="InterPro" id="IPR036770">
    <property type="entry name" value="Ankyrin_rpt-contain_sf"/>
</dbReference>
<evidence type="ECO:0000256" key="3">
    <source>
        <dbReference type="PROSITE-ProRule" id="PRU00023"/>
    </source>
</evidence>
<evidence type="ECO:0000313" key="5">
    <source>
        <dbReference type="Proteomes" id="UP000829685"/>
    </source>
</evidence>
<evidence type="ECO:0000256" key="2">
    <source>
        <dbReference type="ARBA" id="ARBA00023043"/>
    </source>
</evidence>
<evidence type="ECO:0000256" key="1">
    <source>
        <dbReference type="ARBA" id="ARBA00022737"/>
    </source>
</evidence>
<organism evidence="4 5">
    <name type="scientific">Neoarthrinium moseri</name>
    <dbReference type="NCBI Taxonomy" id="1658444"/>
    <lineage>
        <taxon>Eukaryota</taxon>
        <taxon>Fungi</taxon>
        <taxon>Dikarya</taxon>
        <taxon>Ascomycota</taxon>
        <taxon>Pezizomycotina</taxon>
        <taxon>Sordariomycetes</taxon>
        <taxon>Xylariomycetidae</taxon>
        <taxon>Amphisphaeriales</taxon>
        <taxon>Apiosporaceae</taxon>
        <taxon>Neoarthrinium</taxon>
    </lineage>
</organism>
<proteinExistence type="predicted"/>
<dbReference type="Gene3D" id="1.25.40.20">
    <property type="entry name" value="Ankyrin repeat-containing domain"/>
    <property type="match status" value="2"/>
</dbReference>
<dbReference type="Pfam" id="PF12796">
    <property type="entry name" value="Ank_2"/>
    <property type="match status" value="2"/>
</dbReference>
<dbReference type="PANTHER" id="PTHR24171">
    <property type="entry name" value="ANKYRIN REPEAT DOMAIN-CONTAINING PROTEIN 39-RELATED"/>
    <property type="match status" value="1"/>
</dbReference>
<keyword evidence="2 3" id="KW-0040">ANK repeat</keyword>
<dbReference type="PROSITE" id="PS50088">
    <property type="entry name" value="ANK_REPEAT"/>
    <property type="match status" value="2"/>
</dbReference>
<dbReference type="PROSITE" id="PS50297">
    <property type="entry name" value="ANK_REP_REGION"/>
    <property type="match status" value="2"/>
</dbReference>
<comment type="caution">
    <text evidence="4">The sequence shown here is derived from an EMBL/GenBank/DDBJ whole genome shotgun (WGS) entry which is preliminary data.</text>
</comment>
<sequence length="269" mass="30047">MDNDKKQKFVQQLIDAVKADDINGLRALLDSAEEPISKYNYAYEALNTALRLGRYDIEDELMRRGARWTYESIQDVVDGGDESNSWNTKAVDVAIANGWDVHTEYEHVGNALVHVVSMNQCHIPMIAHLIAKGADPNEGRQTYSNPLEIACEIPDLQVAKFLIEHGATVKGTSALREASITGDVELVRLLLDKGADINEIPPENGRPSHWVTDERWGTPLHAAVYYDRVECVKFLLENGAAQDIRNPSGVTPLELAKKRGNDEILRLFK</sequence>
<dbReference type="Proteomes" id="UP000829685">
    <property type="component" value="Unassembled WGS sequence"/>
</dbReference>
<dbReference type="AlphaFoldDB" id="A0A9Q0AP65"/>
<keyword evidence="1" id="KW-0677">Repeat</keyword>
<dbReference type="InterPro" id="IPR002110">
    <property type="entry name" value="Ankyrin_rpt"/>
</dbReference>
<dbReference type="SMART" id="SM00248">
    <property type="entry name" value="ANK"/>
    <property type="match status" value="4"/>
</dbReference>